<dbReference type="GeneID" id="37009059"/>
<keyword evidence="10" id="KW-1185">Reference proteome</keyword>
<comment type="caution">
    <text evidence="9">The sequence shown here is derived from an EMBL/GenBank/DDBJ whole genome shotgun (WGS) entry which is preliminary data.</text>
</comment>
<organism evidence="9 10">
    <name type="scientific">Candidozyma haemuli</name>
    <dbReference type="NCBI Taxonomy" id="45357"/>
    <lineage>
        <taxon>Eukaryota</taxon>
        <taxon>Fungi</taxon>
        <taxon>Dikarya</taxon>
        <taxon>Ascomycota</taxon>
        <taxon>Saccharomycotina</taxon>
        <taxon>Pichiomycetes</taxon>
        <taxon>Metschnikowiaceae</taxon>
        <taxon>Candidozyma</taxon>
    </lineage>
</organism>
<keyword evidence="3 7" id="KW-0479">Metal-binding</keyword>
<dbReference type="Gene3D" id="1.10.1370.10">
    <property type="entry name" value="Neurolysin, domain 3"/>
    <property type="match status" value="1"/>
</dbReference>
<evidence type="ECO:0000256" key="2">
    <source>
        <dbReference type="ARBA" id="ARBA00022670"/>
    </source>
</evidence>
<proteinExistence type="inferred from homology"/>
<dbReference type="InterPro" id="IPR045090">
    <property type="entry name" value="Pept_M3A_M3B"/>
</dbReference>
<evidence type="ECO:0000256" key="7">
    <source>
        <dbReference type="RuleBase" id="RU003435"/>
    </source>
</evidence>
<dbReference type="Gene3D" id="3.40.390.10">
    <property type="entry name" value="Collagenase (Catalytic Domain)"/>
    <property type="match status" value="1"/>
</dbReference>
<dbReference type="RefSeq" id="XP_025344379.1">
    <property type="nucleotide sequence ID" value="XM_025487363.1"/>
</dbReference>
<evidence type="ECO:0000256" key="4">
    <source>
        <dbReference type="ARBA" id="ARBA00022801"/>
    </source>
</evidence>
<dbReference type="STRING" id="45357.A0A2V1B0K6"/>
<dbReference type="GO" id="GO:0006508">
    <property type="term" value="P:proteolysis"/>
    <property type="evidence" value="ECO:0007669"/>
    <property type="project" value="UniProtKB-KW"/>
</dbReference>
<dbReference type="Pfam" id="PF01432">
    <property type="entry name" value="Peptidase_M3"/>
    <property type="match status" value="1"/>
</dbReference>
<evidence type="ECO:0000256" key="3">
    <source>
        <dbReference type="ARBA" id="ARBA00022723"/>
    </source>
</evidence>
<feature type="domain" description="Peptidase M3A/M3B catalytic" evidence="8">
    <location>
        <begin position="216"/>
        <end position="673"/>
    </location>
</feature>
<dbReference type="Gene3D" id="1.20.1050.40">
    <property type="entry name" value="Endopeptidase. Chain P, domain 1"/>
    <property type="match status" value="1"/>
</dbReference>
<dbReference type="EMBL" id="PKFO01000011">
    <property type="protein sequence ID" value="PVH23439.1"/>
    <property type="molecule type" value="Genomic_DNA"/>
</dbReference>
<dbReference type="CDD" id="cd06455">
    <property type="entry name" value="M3A_TOP"/>
    <property type="match status" value="1"/>
</dbReference>
<sequence length="677" mass="77850">MVDSFEKLSLDHTDLIDWSYTPERILEEASLIVQKNKDFNDQIAAITKPTIANTLEPSIKYHNEHNIDDNQLGFFKYVSPDKDLRDASSKAERLIRSAVADQATREDVFKVYDELLREIKEKDIPIHAESQKFLEQKVRSFHRNGLGLSDDKLQRLKELKDEIVESSQKFVKNITEDSTSVSIASSANLPKFITERLPVEDGKYVLKGRAPYQVLGSANDQEIRKQVFLAINEKSPGNVLELSKLVRLRYELAKLLGYNSYSDYALEENVAKTTENALGFLEDLKSKIQLVAEKEYATLLELKNEDLINKGIEPQSELFNWDIVYYGEKLDQKENTIDYLKLKEYFPVQKTVEKMMRIYEQIFDMKFVEIKEPKKKYLWHEDVRIFAVYTNIKQGHPSNEFCGTLYLDLSSRPGKYSAPAMFPIKDGYFEESLVPSYCALVTSGTPPTESKPAFLRHSQVTQTFHELGHCIHLFLSRARHAKFQGPSGVPRDFLECPSQLLEFWTWSPQILQTLSGHYETNLPLTDEIAAKLEKSKSLNCGNTYIKRIHNALFDLKIHSISKKSELDAFDPVATWNELRRDLGIPSYEDGDKSFTTFGQLSDHYASTYYAYLYGQSFAADIFYSKFREDPLNVEAGLEYRQIVLSRGGTLDIEDILEEFLVRPPNSEAYERDLSISA</sequence>
<dbReference type="VEuPathDB" id="FungiDB:CXQ85_003729"/>
<dbReference type="GO" id="GO:0046872">
    <property type="term" value="F:metal ion binding"/>
    <property type="evidence" value="ECO:0007669"/>
    <property type="project" value="UniProtKB-UniRule"/>
</dbReference>
<keyword evidence="4 7" id="KW-0378">Hydrolase</keyword>
<keyword evidence="6 7" id="KW-0482">Metalloprotease</keyword>
<dbReference type="InterPro" id="IPR024080">
    <property type="entry name" value="Neurolysin/TOP_N"/>
</dbReference>
<comment type="cofactor">
    <cofactor evidence="7">
        <name>Zn(2+)</name>
        <dbReference type="ChEBI" id="CHEBI:29105"/>
    </cofactor>
    <text evidence="7">Binds 1 zinc ion.</text>
</comment>
<dbReference type="PANTHER" id="PTHR11804:SF84">
    <property type="entry name" value="SACCHAROLYSIN"/>
    <property type="match status" value="1"/>
</dbReference>
<protein>
    <recommendedName>
        <fullName evidence="8">Peptidase M3A/M3B catalytic domain-containing protein</fullName>
    </recommendedName>
</protein>
<dbReference type="InterPro" id="IPR024077">
    <property type="entry name" value="Neurolysin/TOP_dom2"/>
</dbReference>
<dbReference type="GO" id="GO:0005758">
    <property type="term" value="C:mitochondrial intermembrane space"/>
    <property type="evidence" value="ECO:0007669"/>
    <property type="project" value="TreeGrafter"/>
</dbReference>
<dbReference type="Proteomes" id="UP000244309">
    <property type="component" value="Unassembled WGS sequence"/>
</dbReference>
<evidence type="ECO:0000256" key="6">
    <source>
        <dbReference type="ARBA" id="ARBA00023049"/>
    </source>
</evidence>
<evidence type="ECO:0000313" key="10">
    <source>
        <dbReference type="Proteomes" id="UP000244309"/>
    </source>
</evidence>
<evidence type="ECO:0000259" key="8">
    <source>
        <dbReference type="Pfam" id="PF01432"/>
    </source>
</evidence>
<dbReference type="GO" id="GO:0006518">
    <property type="term" value="P:peptide metabolic process"/>
    <property type="evidence" value="ECO:0007669"/>
    <property type="project" value="TreeGrafter"/>
</dbReference>
<evidence type="ECO:0000256" key="1">
    <source>
        <dbReference type="ARBA" id="ARBA00006040"/>
    </source>
</evidence>
<dbReference type="GO" id="GO:0004222">
    <property type="term" value="F:metalloendopeptidase activity"/>
    <property type="evidence" value="ECO:0007669"/>
    <property type="project" value="InterPro"/>
</dbReference>
<evidence type="ECO:0000313" key="9">
    <source>
        <dbReference type="EMBL" id="PVH23439.1"/>
    </source>
</evidence>
<dbReference type="InterPro" id="IPR024079">
    <property type="entry name" value="MetalloPept_cat_dom_sf"/>
</dbReference>
<evidence type="ECO:0000256" key="5">
    <source>
        <dbReference type="ARBA" id="ARBA00022833"/>
    </source>
</evidence>
<dbReference type="AlphaFoldDB" id="A0A2V1B0K6"/>
<dbReference type="InterPro" id="IPR001567">
    <property type="entry name" value="Pept_M3A_M3B_dom"/>
</dbReference>
<accession>A0A2V1B0K6</accession>
<keyword evidence="2 7" id="KW-0645">Protease</keyword>
<dbReference type="PANTHER" id="PTHR11804">
    <property type="entry name" value="PROTEASE M3 THIMET OLIGOPEPTIDASE-RELATED"/>
    <property type="match status" value="1"/>
</dbReference>
<gene>
    <name evidence="9" type="ORF">CXQ85_003729</name>
</gene>
<name>A0A2V1B0K6_9ASCO</name>
<keyword evidence="5 7" id="KW-0862">Zinc</keyword>
<dbReference type="OrthoDB" id="534666at2759"/>
<reference evidence="9 10" key="1">
    <citation type="submission" date="2017-12" db="EMBL/GenBank/DDBJ databases">
        <title>Genome Sequence of a Multidrug-Resistant Candida haemulonii Isolate from a Patient with Chronic Leg Ulcers in Israel.</title>
        <authorList>
            <person name="Chow N.A."/>
            <person name="Gade L."/>
            <person name="Batra D."/>
            <person name="Rowe L.A."/>
            <person name="Ben-Ami R."/>
            <person name="Loparev V.N."/>
            <person name="Litvintseva A.P."/>
        </authorList>
    </citation>
    <scope>NUCLEOTIDE SEQUENCE [LARGE SCALE GENOMIC DNA]</scope>
    <source>
        <strain evidence="9 10">B11899</strain>
    </source>
</reference>
<comment type="similarity">
    <text evidence="1 7">Belongs to the peptidase M3 family.</text>
</comment>
<dbReference type="SUPFAM" id="SSF55486">
    <property type="entry name" value="Metalloproteases ('zincins'), catalytic domain"/>
    <property type="match status" value="1"/>
</dbReference>